<dbReference type="AlphaFoldDB" id="F8P4P5"/>
<dbReference type="InterPro" id="IPR051694">
    <property type="entry name" value="Immunoregulatory_rcpt-like"/>
</dbReference>
<evidence type="ECO:0000313" key="7">
    <source>
        <dbReference type="EMBL" id="EGO21582.1"/>
    </source>
</evidence>
<evidence type="ECO:0008006" key="8">
    <source>
        <dbReference type="Google" id="ProtNLM"/>
    </source>
</evidence>
<keyword evidence="2 6" id="KW-0812">Transmembrane</keyword>
<dbReference type="OrthoDB" id="2692594at2759"/>
<evidence type="ECO:0000256" key="2">
    <source>
        <dbReference type="ARBA" id="ARBA00022692"/>
    </source>
</evidence>
<organism>
    <name type="scientific">Serpula lacrymans var. lacrymans (strain S7.9)</name>
    <name type="common">Dry rot fungus</name>
    <dbReference type="NCBI Taxonomy" id="578457"/>
    <lineage>
        <taxon>Eukaryota</taxon>
        <taxon>Fungi</taxon>
        <taxon>Dikarya</taxon>
        <taxon>Basidiomycota</taxon>
        <taxon>Agaricomycotina</taxon>
        <taxon>Agaricomycetes</taxon>
        <taxon>Agaricomycetidae</taxon>
        <taxon>Boletales</taxon>
        <taxon>Coniophorineae</taxon>
        <taxon>Serpulaceae</taxon>
        <taxon>Serpula</taxon>
    </lineage>
</organism>
<evidence type="ECO:0000256" key="5">
    <source>
        <dbReference type="SAM" id="MobiDB-lite"/>
    </source>
</evidence>
<keyword evidence="4 6" id="KW-0472">Membrane</keyword>
<dbReference type="RefSeq" id="XP_007321368.1">
    <property type="nucleotide sequence ID" value="XM_007321306.1"/>
</dbReference>
<reference evidence="7" key="1">
    <citation type="submission" date="2011-04" db="EMBL/GenBank/DDBJ databases">
        <title>Evolution of plant cell wall degrading machinery underlies the functional diversity of forest fungi.</title>
        <authorList>
            <consortium name="US DOE Joint Genome Institute (JGI-PGF)"/>
            <person name="Eastwood D.C."/>
            <person name="Floudas D."/>
            <person name="Binder M."/>
            <person name="Majcherczyk A."/>
            <person name="Schneider P."/>
            <person name="Aerts A."/>
            <person name="Asiegbu F.O."/>
            <person name="Baker S.E."/>
            <person name="Barry K."/>
            <person name="Bendiksby M."/>
            <person name="Blumentritt M."/>
            <person name="Coutinho P.M."/>
            <person name="Cullen D."/>
            <person name="Cullen D."/>
            <person name="Gathman A."/>
            <person name="Goodell B."/>
            <person name="Henrissat B."/>
            <person name="Ihrmark K."/>
            <person name="Kauserud H."/>
            <person name="Kohler A."/>
            <person name="LaButti K."/>
            <person name="Lapidus A."/>
            <person name="Lavin J.L."/>
            <person name="Lee Y.-H."/>
            <person name="Lindquist E."/>
            <person name="Lilly W."/>
            <person name="Lucas S."/>
            <person name="Morin E."/>
            <person name="Murat C."/>
            <person name="Oguiza J.A."/>
            <person name="Park J."/>
            <person name="Pisabarro A.G."/>
            <person name="Riley R."/>
            <person name="Rosling A."/>
            <person name="Salamov A."/>
            <person name="Schmidt O."/>
            <person name="Schmutz J."/>
            <person name="Skrede I."/>
            <person name="Stenlid J."/>
            <person name="Wiebenga A."/>
            <person name="Xie X."/>
            <person name="Kues U."/>
            <person name="Hibbett D.S."/>
            <person name="Hoffmeister D."/>
            <person name="Hogberg N."/>
            <person name="Martin F."/>
            <person name="Grigoriev I.V."/>
            <person name="Watkinson S.C."/>
        </authorList>
    </citation>
    <scope>NUCLEOTIDE SEQUENCE</scope>
    <source>
        <strain evidence="7">S7.9</strain>
    </source>
</reference>
<keyword evidence="3 6" id="KW-1133">Transmembrane helix</keyword>
<dbReference type="Proteomes" id="UP000008064">
    <property type="component" value="Unassembled WGS sequence"/>
</dbReference>
<comment type="subcellular location">
    <subcellularLocation>
        <location evidence="1">Membrane</location>
        <topology evidence="1">Single-pass membrane protein</topology>
    </subcellularLocation>
</comment>
<dbReference type="PANTHER" id="PTHR15549">
    <property type="entry name" value="PAIRED IMMUNOGLOBULIN-LIKE TYPE 2 RECEPTOR"/>
    <property type="match status" value="1"/>
</dbReference>
<dbReference type="EMBL" id="GL945438">
    <property type="protein sequence ID" value="EGO21582.1"/>
    <property type="molecule type" value="Genomic_DNA"/>
</dbReference>
<feature type="compositionally biased region" description="Low complexity" evidence="5">
    <location>
        <begin position="13"/>
        <end position="76"/>
    </location>
</feature>
<dbReference type="GO" id="GO:0071944">
    <property type="term" value="C:cell periphery"/>
    <property type="evidence" value="ECO:0007669"/>
    <property type="project" value="UniProtKB-ARBA"/>
</dbReference>
<protein>
    <recommendedName>
        <fullName evidence="8">Mid2 domain-containing protein</fullName>
    </recommendedName>
</protein>
<proteinExistence type="predicted"/>
<feature type="region of interest" description="Disordered" evidence="5">
    <location>
        <begin position="13"/>
        <end position="85"/>
    </location>
</feature>
<evidence type="ECO:0000256" key="1">
    <source>
        <dbReference type="ARBA" id="ARBA00004167"/>
    </source>
</evidence>
<feature type="transmembrane region" description="Helical" evidence="6">
    <location>
        <begin position="90"/>
        <end position="113"/>
    </location>
</feature>
<evidence type="ECO:0000256" key="6">
    <source>
        <dbReference type="SAM" id="Phobius"/>
    </source>
</evidence>
<name>F8P4P5_SERL9</name>
<evidence type="ECO:0000256" key="4">
    <source>
        <dbReference type="ARBA" id="ARBA00023136"/>
    </source>
</evidence>
<sequence length="192" mass="19813">MRFWLFLDISCTSGSSPTRTPSTGSGSDTSDGSTTATPDSTSSTTIHSTTSTVSTTTVSTASSSPAVPSLSSSPTPNNRAATHTNPNTGAIAGGVVGGAVFLACVIVAGILYFRRKRRMAPSAEFMDSVHKGAPPIFRLRSGAEYTASTPDHVGSLPGTPIPFPFMQDPDGLARFQREKVVTSPTASPVFGL</sequence>
<dbReference type="GO" id="GO:0016020">
    <property type="term" value="C:membrane"/>
    <property type="evidence" value="ECO:0007669"/>
    <property type="project" value="UniProtKB-SubCell"/>
</dbReference>
<dbReference type="GeneID" id="18820427"/>
<accession>F8P4P5</accession>
<dbReference type="KEGG" id="sla:SERLADRAFT_474120"/>
<gene>
    <name evidence="7" type="ORF">SERLADRAFT_474120</name>
</gene>
<dbReference type="HOGENOM" id="CLU_1415961_0_0_1"/>
<evidence type="ECO:0000256" key="3">
    <source>
        <dbReference type="ARBA" id="ARBA00022989"/>
    </source>
</evidence>